<feature type="transmembrane region" description="Helical" evidence="3">
    <location>
        <begin position="382"/>
        <end position="400"/>
    </location>
</feature>
<geneLocation type="mitochondrion" evidence="5"/>
<evidence type="ECO:0000256" key="2">
    <source>
        <dbReference type="ARBA" id="ARBA00022748"/>
    </source>
</evidence>
<dbReference type="PANTHER" id="PTHR43653">
    <property type="entry name" value="CYTOCHROME C ASSEMBLY PROTEIN-RELATED"/>
    <property type="match status" value="1"/>
</dbReference>
<evidence type="ECO:0000256" key="1">
    <source>
        <dbReference type="ARBA" id="ARBA00009186"/>
    </source>
</evidence>
<dbReference type="InterPro" id="IPR002541">
    <property type="entry name" value="Cyt_c_assembly"/>
</dbReference>
<feature type="transmembrane region" description="Helical" evidence="3">
    <location>
        <begin position="238"/>
        <end position="255"/>
    </location>
</feature>
<feature type="transmembrane region" description="Helical" evidence="3">
    <location>
        <begin position="116"/>
        <end position="137"/>
    </location>
</feature>
<protein>
    <submittedName>
        <fullName evidence="5">Heme lyase</fullName>
    </submittedName>
</protein>
<dbReference type="GO" id="GO:0016020">
    <property type="term" value="C:membrane"/>
    <property type="evidence" value="ECO:0007669"/>
    <property type="project" value="InterPro"/>
</dbReference>
<feature type="transmembrane region" description="Helical" evidence="3">
    <location>
        <begin position="267"/>
        <end position="287"/>
    </location>
</feature>
<feature type="transmembrane region" description="Helical" evidence="3">
    <location>
        <begin position="6"/>
        <end position="25"/>
    </location>
</feature>
<keyword evidence="5" id="KW-0496">Mitochondrion</keyword>
<dbReference type="GO" id="GO:0016829">
    <property type="term" value="F:lyase activity"/>
    <property type="evidence" value="ECO:0007669"/>
    <property type="project" value="UniProtKB-KW"/>
</dbReference>
<dbReference type="Pfam" id="PF01578">
    <property type="entry name" value="Cytochrom_C_asm"/>
    <property type="match status" value="1"/>
</dbReference>
<feature type="transmembrane region" description="Helical" evidence="3">
    <location>
        <begin position="299"/>
        <end position="319"/>
    </location>
</feature>
<dbReference type="PRINTS" id="PR01410">
    <property type="entry name" value="CCBIOGENESIS"/>
</dbReference>
<evidence type="ECO:0000259" key="4">
    <source>
        <dbReference type="Pfam" id="PF01578"/>
    </source>
</evidence>
<organism evidence="5">
    <name type="scientific">Ancoracysta twista</name>
    <dbReference type="NCBI Taxonomy" id="2044563"/>
    <lineage>
        <taxon>Eukaryota</taxon>
        <taxon>Provora</taxon>
        <taxon>Nebulidia</taxon>
        <taxon>Nebulidea</taxon>
        <taxon>Nebulidida</taxon>
        <taxon>Nebulidae</taxon>
    </lineage>
</organism>
<feature type="transmembrane region" description="Helical" evidence="3">
    <location>
        <begin position="412"/>
        <end position="429"/>
    </location>
</feature>
<reference evidence="5" key="1">
    <citation type="journal article" date="2017" name="Curr. Biol.">
        <title>A New Lineage of Eukaryotes Illuminates Early Mitochondrial Genome Reduction.</title>
        <authorList>
            <person name="Janouskovec J."/>
            <person name="Tikhonenkov D.V."/>
            <person name="Burki F."/>
            <person name="Howe A.T."/>
            <person name="Rohwer F.L."/>
            <person name="Mylnikov A.P."/>
            <person name="Keeling P.J."/>
        </authorList>
    </citation>
    <scope>NUCLEOTIDE SEQUENCE</scope>
    <source>
        <strain evidence="5">TD-1</strain>
    </source>
</reference>
<dbReference type="RefSeq" id="YP_009446461.1">
    <property type="nucleotide sequence ID" value="NC_036491.1"/>
</dbReference>
<feature type="transmembrane region" description="Helical" evidence="3">
    <location>
        <begin position="32"/>
        <end position="52"/>
    </location>
</feature>
<feature type="transmembrane region" description="Helical" evidence="3">
    <location>
        <begin position="168"/>
        <end position="188"/>
    </location>
</feature>
<dbReference type="EMBL" id="MG202008">
    <property type="protein sequence ID" value="ATY40949.1"/>
    <property type="molecule type" value="Genomic_DNA"/>
</dbReference>
<sequence length="624" mass="73853">MYLKLAQILLTLTFVLTICIIQLLVKNNIKKIFDLLKIQVFLNGTSFFLYLYNYANSNFYSVDIVNCTHHSLPLFYKIGAIWSHNIGSWFLWCFLLNSITLIWYAHIYRSQNNIKILFLLIQLNIQLSFLLPLLILLNPFTEITFFCLQGNDLNPILQNPILIIHPPILYLGYALTFIIFSYTAVLYLNSKSRFEIKNLYKITLFAWYFITIGIGLGSWWAYHELGWGGWWFWDPVENFSLITWLSVTLFLHHFYSSEWANYWKTLFRSTIAPLSVLLGFFLTRTGILNSVHSFNTDKSIYYVIIITIAFIFASTLWIFTYKINYTVQFNFMPIKNKIKENIKQKTIYLDWQPKIIYIYVIFLVLSILFPIFFNGFNLDLELYSIISTGLAITIISLFFLHKLVEFKKKYTLKLFLFFLVSLFILTYVWKYNLNYNLRLIDLQLLFFLNAFIILNNVIKNKKKNLYNDVHFWIFLLISLIVCAATQQYEYNLLAVPGIGFQLDQFLFNLRGLNILDNTVKNQLYLLTDVNINGIKSEFNLFPSKSFFFEQGVFNSRASLLSNYFYDLYLYLGEGNPFNGYLLKGYYNQFVGLFLPVFILIVCLISFRLKKLFNSTRNNLKINWY</sequence>
<comment type="similarity">
    <text evidence="1">Belongs to the CcmF/CycK/Ccl1/NrfE/CcsA family.</text>
</comment>
<name>A0A2H4R8G7_9EUKA</name>
<keyword evidence="3" id="KW-1133">Transmembrane helix</keyword>
<feature type="transmembrane region" description="Helical" evidence="3">
    <location>
        <begin position="469"/>
        <end position="488"/>
    </location>
</feature>
<dbReference type="InterPro" id="IPR003567">
    <property type="entry name" value="Cyt_c_biogenesis"/>
</dbReference>
<keyword evidence="5" id="KW-0456">Lyase</keyword>
<accession>A0A2H4R8G7</accession>
<keyword evidence="3" id="KW-0472">Membrane</keyword>
<evidence type="ECO:0000313" key="5">
    <source>
        <dbReference type="EMBL" id="ATY40949.1"/>
    </source>
</evidence>
<dbReference type="PANTHER" id="PTHR43653:SF4">
    <property type="entry name" value="CYTOCHROME C BIOGENESIS CCMF N-TERMINAL-LIKE MITOCHONDRIAL PROTEIN 1-RELATED"/>
    <property type="match status" value="1"/>
</dbReference>
<dbReference type="GO" id="GO:0020037">
    <property type="term" value="F:heme binding"/>
    <property type="evidence" value="ECO:0007669"/>
    <property type="project" value="InterPro"/>
</dbReference>
<dbReference type="GeneID" id="35199405"/>
<dbReference type="GO" id="GO:0015232">
    <property type="term" value="F:heme transmembrane transporter activity"/>
    <property type="evidence" value="ECO:0007669"/>
    <property type="project" value="InterPro"/>
</dbReference>
<feature type="transmembrane region" description="Helical" evidence="3">
    <location>
        <begin position="435"/>
        <end position="457"/>
    </location>
</feature>
<feature type="transmembrane region" description="Helical" evidence="3">
    <location>
        <begin position="355"/>
        <end position="376"/>
    </location>
</feature>
<feature type="transmembrane region" description="Helical" evidence="3">
    <location>
        <begin position="585"/>
        <end position="606"/>
    </location>
</feature>
<proteinExistence type="inferred from homology"/>
<feature type="transmembrane region" description="Helical" evidence="3">
    <location>
        <begin position="200"/>
        <end position="222"/>
    </location>
</feature>
<evidence type="ECO:0000256" key="3">
    <source>
        <dbReference type="SAM" id="Phobius"/>
    </source>
</evidence>
<feature type="transmembrane region" description="Helical" evidence="3">
    <location>
        <begin position="86"/>
        <end position="104"/>
    </location>
</feature>
<dbReference type="AlphaFoldDB" id="A0A2H4R8G7"/>
<keyword evidence="2" id="KW-0201">Cytochrome c-type biogenesis</keyword>
<feature type="domain" description="Cytochrome c assembly protein" evidence="4">
    <location>
        <begin position="82"/>
        <end position="285"/>
    </location>
</feature>
<keyword evidence="3" id="KW-0812">Transmembrane</keyword>
<dbReference type="GO" id="GO:0017004">
    <property type="term" value="P:cytochrome complex assembly"/>
    <property type="evidence" value="ECO:0007669"/>
    <property type="project" value="UniProtKB-KW"/>
</dbReference>
<gene>
    <name evidence="5" type="primary">ccmF</name>
</gene>